<reference evidence="2 3" key="1">
    <citation type="submission" date="2015-09" db="EMBL/GenBank/DDBJ databases">
        <authorList>
            <consortium name="Pathogen Informatics"/>
        </authorList>
    </citation>
    <scope>NUCLEOTIDE SEQUENCE [LARGE SCALE GENOMIC DNA]</scope>
    <source>
        <strain evidence="2 3">2789STDY5834928</strain>
    </source>
</reference>
<keyword evidence="2" id="KW-0808">Transferase</keyword>
<name>A0A175A4Z3_9FIRM</name>
<dbReference type="EMBL" id="CZBY01000027">
    <property type="protein sequence ID" value="CUQ91878.1"/>
    <property type="molecule type" value="Genomic_DNA"/>
</dbReference>
<dbReference type="OrthoDB" id="396512at2"/>
<feature type="domain" description="Glycosyltransferase 2-like" evidence="1">
    <location>
        <begin position="6"/>
        <end position="144"/>
    </location>
</feature>
<proteinExistence type="predicted"/>
<protein>
    <submittedName>
        <fullName evidence="2">Hyaluronan synthase</fullName>
        <ecNumber evidence="2">2.4.1.212</ecNumber>
    </submittedName>
</protein>
<accession>A0A175A4Z3</accession>
<organism evidence="2 3">
    <name type="scientific">[Eubacterium] siraeum</name>
    <dbReference type="NCBI Taxonomy" id="39492"/>
    <lineage>
        <taxon>Bacteria</taxon>
        <taxon>Bacillati</taxon>
        <taxon>Bacillota</taxon>
        <taxon>Clostridia</taxon>
        <taxon>Eubacteriales</taxon>
        <taxon>Oscillospiraceae</taxon>
        <taxon>Oscillospiraceae incertae sedis</taxon>
    </lineage>
</organism>
<dbReference type="InterPro" id="IPR029044">
    <property type="entry name" value="Nucleotide-diphossugar_trans"/>
</dbReference>
<gene>
    <name evidence="2" type="primary">hyaD_2</name>
    <name evidence="2" type="ORF">ERS852540_02415</name>
</gene>
<dbReference type="GO" id="GO:0050501">
    <property type="term" value="F:hyaluronan synthase activity"/>
    <property type="evidence" value="ECO:0007669"/>
    <property type="project" value="UniProtKB-EC"/>
</dbReference>
<dbReference type="Proteomes" id="UP000095662">
    <property type="component" value="Unassembled WGS sequence"/>
</dbReference>
<dbReference type="SUPFAM" id="SSF53448">
    <property type="entry name" value="Nucleotide-diphospho-sugar transferases"/>
    <property type="match status" value="1"/>
</dbReference>
<sequence>MEKILSIIIPSYNSKPFLAKCLDSLLCECTDRLDIIVVNDGSTDGCEQIAEEYIAKYPASISLINKVNGGHGSGINVGSEKAVGKYLKVLDADDWFLTENIPEFIKALENTDADVVLTPHHTINISNGEVKSWRCFPPQFGRIYTMDEVMSQWKNFDRSLTFHGITYRTDFYKNEGIKLSEKVFYEDHEYATFPCSKAKSILPLDLFIYEYRIGDVTQSVSAANQLKRIGHTETVLKRMTAEGKSFTGAAALYCAKKTHLLLLSFLVTSLLCDKNRKAGRQRADEMMSFMDKEYHEVYEMSKKHCKILKTLNRLHIGLTGYNRILNSKLYNKVRHNKSFD</sequence>
<dbReference type="CDD" id="cd00761">
    <property type="entry name" value="Glyco_tranf_GTA_type"/>
    <property type="match status" value="1"/>
</dbReference>
<dbReference type="AlphaFoldDB" id="A0A175A4Z3"/>
<dbReference type="STRING" id="39492.ERS852540_02415"/>
<keyword evidence="2" id="KW-0328">Glycosyltransferase</keyword>
<dbReference type="InterPro" id="IPR001173">
    <property type="entry name" value="Glyco_trans_2-like"/>
</dbReference>
<evidence type="ECO:0000259" key="1">
    <source>
        <dbReference type="Pfam" id="PF00535"/>
    </source>
</evidence>
<dbReference type="Gene3D" id="3.90.550.10">
    <property type="entry name" value="Spore Coat Polysaccharide Biosynthesis Protein SpsA, Chain A"/>
    <property type="match status" value="1"/>
</dbReference>
<evidence type="ECO:0000313" key="2">
    <source>
        <dbReference type="EMBL" id="CUQ91878.1"/>
    </source>
</evidence>
<dbReference type="Pfam" id="PF00535">
    <property type="entry name" value="Glycos_transf_2"/>
    <property type="match status" value="1"/>
</dbReference>
<dbReference type="PANTHER" id="PTHR22916:SF3">
    <property type="entry name" value="UDP-GLCNAC:BETAGAL BETA-1,3-N-ACETYLGLUCOSAMINYLTRANSFERASE-LIKE PROTEIN 1"/>
    <property type="match status" value="1"/>
</dbReference>
<dbReference type="EC" id="2.4.1.212" evidence="2"/>
<evidence type="ECO:0000313" key="3">
    <source>
        <dbReference type="Proteomes" id="UP000095662"/>
    </source>
</evidence>
<dbReference type="PANTHER" id="PTHR22916">
    <property type="entry name" value="GLYCOSYLTRANSFERASE"/>
    <property type="match status" value="1"/>
</dbReference>